<accession>A0ABM4VU92</accession>
<dbReference type="Pfam" id="PF13966">
    <property type="entry name" value="zf-RVT"/>
    <property type="match status" value="1"/>
</dbReference>
<evidence type="ECO:0000259" key="1">
    <source>
        <dbReference type="Pfam" id="PF13966"/>
    </source>
</evidence>
<evidence type="ECO:0000313" key="3">
    <source>
        <dbReference type="RefSeq" id="XP_071923092.1"/>
    </source>
</evidence>
<name>A0ABM4VU92_COFAR</name>
<evidence type="ECO:0000313" key="2">
    <source>
        <dbReference type="Proteomes" id="UP001652660"/>
    </source>
</evidence>
<dbReference type="GeneID" id="140015107"/>
<dbReference type="Proteomes" id="UP001652660">
    <property type="component" value="Chromosome 10e"/>
</dbReference>
<sequence>MSFFVWKVLRNLVPVDINLKRRGISLASRYSCCLSHVETVGHLFATGPVAMAVWGFFQRRFGILKAQPSSLSARVLLWFSSASPSSRGHIRTVVPVLILWFLWQSRNSARFDGACFGAGGVVAMIDDFEEQLGVAKKLLRCHFRGDYEDK</sequence>
<reference evidence="3" key="1">
    <citation type="submission" date="2025-08" db="UniProtKB">
        <authorList>
            <consortium name="RefSeq"/>
        </authorList>
    </citation>
    <scope>IDENTIFICATION</scope>
    <source>
        <tissue evidence="3">Leaves</tissue>
    </source>
</reference>
<organism evidence="2 3">
    <name type="scientific">Coffea arabica</name>
    <name type="common">Arabian coffee</name>
    <dbReference type="NCBI Taxonomy" id="13443"/>
    <lineage>
        <taxon>Eukaryota</taxon>
        <taxon>Viridiplantae</taxon>
        <taxon>Streptophyta</taxon>
        <taxon>Embryophyta</taxon>
        <taxon>Tracheophyta</taxon>
        <taxon>Spermatophyta</taxon>
        <taxon>Magnoliopsida</taxon>
        <taxon>eudicotyledons</taxon>
        <taxon>Gunneridae</taxon>
        <taxon>Pentapetalae</taxon>
        <taxon>asterids</taxon>
        <taxon>lamiids</taxon>
        <taxon>Gentianales</taxon>
        <taxon>Rubiaceae</taxon>
        <taxon>Ixoroideae</taxon>
        <taxon>Gardenieae complex</taxon>
        <taxon>Bertiereae - Coffeeae clade</taxon>
        <taxon>Coffeeae</taxon>
        <taxon>Coffea</taxon>
    </lineage>
</organism>
<feature type="domain" description="Reverse transcriptase zinc-binding" evidence="1">
    <location>
        <begin position="1"/>
        <end position="54"/>
    </location>
</feature>
<proteinExistence type="predicted"/>
<dbReference type="RefSeq" id="XP_071923092.1">
    <property type="nucleotide sequence ID" value="XM_072066991.1"/>
</dbReference>
<protein>
    <recommendedName>
        <fullName evidence="1">Reverse transcriptase zinc-binding domain-containing protein</fullName>
    </recommendedName>
</protein>
<dbReference type="InterPro" id="IPR026960">
    <property type="entry name" value="RVT-Znf"/>
</dbReference>
<gene>
    <name evidence="3" type="primary">LOC140015107</name>
</gene>
<keyword evidence="2" id="KW-1185">Reference proteome</keyword>